<dbReference type="Gene3D" id="3.30.1490.70">
    <property type="match status" value="1"/>
</dbReference>
<dbReference type="InterPro" id="IPR012310">
    <property type="entry name" value="DNA_ligase_ATP-dep_cent"/>
</dbReference>
<reference evidence="7" key="1">
    <citation type="submission" date="2016-10" db="EMBL/GenBank/DDBJ databases">
        <authorList>
            <person name="Varghese N."/>
            <person name="Submissions S."/>
        </authorList>
    </citation>
    <scope>NUCLEOTIDE SEQUENCE [LARGE SCALE GENOMIC DNA]</scope>
    <source>
        <strain evidence="7">CGMCC 4.3568</strain>
    </source>
</reference>
<dbReference type="InterPro" id="IPR012340">
    <property type="entry name" value="NA-bd_OB-fold"/>
</dbReference>
<dbReference type="Pfam" id="PF04679">
    <property type="entry name" value="DNA_ligase_A_C"/>
    <property type="match status" value="1"/>
</dbReference>
<comment type="similarity">
    <text evidence="1">Belongs to the ATP-dependent DNA ligase family.</text>
</comment>
<proteinExistence type="inferred from homology"/>
<dbReference type="PANTHER" id="PTHR45674">
    <property type="entry name" value="DNA LIGASE 1/3 FAMILY MEMBER"/>
    <property type="match status" value="1"/>
</dbReference>
<dbReference type="EC" id="6.5.1.1" evidence="2"/>
<evidence type="ECO:0000259" key="5">
    <source>
        <dbReference type="PROSITE" id="PS50160"/>
    </source>
</evidence>
<gene>
    <name evidence="6" type="ORF">SAMN05216266_110137</name>
</gene>
<accession>A0A1I1ASU8</accession>
<sequence>MAGSTARAGLPDPVLPMLAVDGELPAAGYGYEIKWDGFRACLQIAAHGDVRVTSRLGNDVTRTYPDVAEAITSALAGQAGVLDGELVVLDESGRPDFGRIQTRHQRGPNSTLLRTNPVTFFAFDLLHLGGETLLQAPYEQRRAALADLDLGDNPRITVPPYYTDRDVTPADLLDVVEQQQLEGVVAKRLDSPYQPGKRSRYWIKHALIKTQEVVIGGWKPGEGRRNGMIGSLLLGAHDHDGQLVYIGHVGTGFTERALEDLQRRLEPLHRATSPFDTVVPRDRARHARWVEPLIVGEVVYRKLTDNRNSERRLRHAAWRGLRPDKEPREAKVPPLH</sequence>
<dbReference type="InterPro" id="IPR050191">
    <property type="entry name" value="ATP-dep_DNA_ligase"/>
</dbReference>
<dbReference type="AlphaFoldDB" id="A0A1I1ASU8"/>
<evidence type="ECO:0000256" key="3">
    <source>
        <dbReference type="ARBA" id="ARBA00022598"/>
    </source>
</evidence>
<comment type="catalytic activity">
    <reaction evidence="4">
        <text>ATP + (deoxyribonucleotide)n-3'-hydroxyl + 5'-phospho-(deoxyribonucleotide)m = (deoxyribonucleotide)n+m + AMP + diphosphate.</text>
        <dbReference type="EC" id="6.5.1.1"/>
    </reaction>
</comment>
<dbReference type="CDD" id="cd07906">
    <property type="entry name" value="Adenylation_DNA_ligase_LigD_LigC"/>
    <property type="match status" value="1"/>
</dbReference>
<dbReference type="Gene3D" id="3.30.470.30">
    <property type="entry name" value="DNA ligase/mRNA capping enzyme"/>
    <property type="match status" value="1"/>
</dbReference>
<feature type="domain" description="ATP-dependent DNA ligase family profile" evidence="5">
    <location>
        <begin position="111"/>
        <end position="238"/>
    </location>
</feature>
<dbReference type="Gene3D" id="2.40.50.140">
    <property type="entry name" value="Nucleic acid-binding proteins"/>
    <property type="match status" value="1"/>
</dbReference>
<dbReference type="Proteomes" id="UP000243799">
    <property type="component" value="Unassembled WGS sequence"/>
</dbReference>
<dbReference type="InterPro" id="IPR014146">
    <property type="entry name" value="LigD_ligase_dom"/>
</dbReference>
<dbReference type="EMBL" id="FOKG01000010">
    <property type="protein sequence ID" value="SFB41094.1"/>
    <property type="molecule type" value="Genomic_DNA"/>
</dbReference>
<evidence type="ECO:0000256" key="4">
    <source>
        <dbReference type="ARBA" id="ARBA00034003"/>
    </source>
</evidence>
<dbReference type="GO" id="GO:0006281">
    <property type="term" value="P:DNA repair"/>
    <property type="evidence" value="ECO:0007669"/>
    <property type="project" value="InterPro"/>
</dbReference>
<evidence type="ECO:0000313" key="6">
    <source>
        <dbReference type="EMBL" id="SFB41094.1"/>
    </source>
</evidence>
<evidence type="ECO:0000313" key="7">
    <source>
        <dbReference type="Proteomes" id="UP000243799"/>
    </source>
</evidence>
<dbReference type="GO" id="GO:0006310">
    <property type="term" value="P:DNA recombination"/>
    <property type="evidence" value="ECO:0007669"/>
    <property type="project" value="InterPro"/>
</dbReference>
<evidence type="ECO:0000256" key="2">
    <source>
        <dbReference type="ARBA" id="ARBA00012727"/>
    </source>
</evidence>
<dbReference type="RefSeq" id="WP_245788434.1">
    <property type="nucleotide sequence ID" value="NZ_FOKG01000010.1"/>
</dbReference>
<dbReference type="PROSITE" id="PS50160">
    <property type="entry name" value="DNA_LIGASE_A3"/>
    <property type="match status" value="1"/>
</dbReference>
<name>A0A1I1ASU8_9PSEU</name>
<dbReference type="STRING" id="490629.SAMN05216266_110137"/>
<dbReference type="Pfam" id="PF01068">
    <property type="entry name" value="DNA_ligase_A_M"/>
    <property type="match status" value="1"/>
</dbReference>
<protein>
    <recommendedName>
        <fullName evidence="2">DNA ligase (ATP)</fullName>
        <ecNumber evidence="2">6.5.1.1</ecNumber>
    </recommendedName>
</protein>
<dbReference type="InterPro" id="IPR012309">
    <property type="entry name" value="DNA_ligase_ATP-dep_C"/>
</dbReference>
<keyword evidence="7" id="KW-1185">Reference proteome</keyword>
<dbReference type="CDD" id="cd07971">
    <property type="entry name" value="OBF_DNA_ligase_LigD"/>
    <property type="match status" value="1"/>
</dbReference>
<dbReference type="SUPFAM" id="SSF50249">
    <property type="entry name" value="Nucleic acid-binding proteins"/>
    <property type="match status" value="1"/>
</dbReference>
<evidence type="ECO:0000256" key="1">
    <source>
        <dbReference type="ARBA" id="ARBA00007572"/>
    </source>
</evidence>
<dbReference type="PANTHER" id="PTHR45674:SF4">
    <property type="entry name" value="DNA LIGASE 1"/>
    <property type="match status" value="1"/>
</dbReference>
<keyword evidence="3" id="KW-0436">Ligase</keyword>
<organism evidence="6 7">
    <name type="scientific">Amycolatopsis marina</name>
    <dbReference type="NCBI Taxonomy" id="490629"/>
    <lineage>
        <taxon>Bacteria</taxon>
        <taxon>Bacillati</taxon>
        <taxon>Actinomycetota</taxon>
        <taxon>Actinomycetes</taxon>
        <taxon>Pseudonocardiales</taxon>
        <taxon>Pseudonocardiaceae</taxon>
        <taxon>Amycolatopsis</taxon>
    </lineage>
</organism>
<dbReference type="SUPFAM" id="SSF56091">
    <property type="entry name" value="DNA ligase/mRNA capping enzyme, catalytic domain"/>
    <property type="match status" value="1"/>
</dbReference>
<dbReference type="GO" id="GO:0003910">
    <property type="term" value="F:DNA ligase (ATP) activity"/>
    <property type="evidence" value="ECO:0007669"/>
    <property type="project" value="UniProtKB-EC"/>
</dbReference>
<dbReference type="GO" id="GO:0005524">
    <property type="term" value="F:ATP binding"/>
    <property type="evidence" value="ECO:0007669"/>
    <property type="project" value="InterPro"/>
</dbReference>
<dbReference type="NCBIfam" id="TIGR02779">
    <property type="entry name" value="NHEJ_ligase_lig"/>
    <property type="match status" value="1"/>
</dbReference>